<protein>
    <submittedName>
        <fullName evidence="1">Uncharacterized protein</fullName>
    </submittedName>
</protein>
<dbReference type="EMBL" id="GBRH01159987">
    <property type="protein sequence ID" value="JAE37909.1"/>
    <property type="molecule type" value="Transcribed_RNA"/>
</dbReference>
<dbReference type="AlphaFoldDB" id="A0A0A9HPY9"/>
<proteinExistence type="predicted"/>
<evidence type="ECO:0000313" key="1">
    <source>
        <dbReference type="EMBL" id="JAE37909.1"/>
    </source>
</evidence>
<organism evidence="1">
    <name type="scientific">Arundo donax</name>
    <name type="common">Giant reed</name>
    <name type="synonym">Donax arundinaceus</name>
    <dbReference type="NCBI Taxonomy" id="35708"/>
    <lineage>
        <taxon>Eukaryota</taxon>
        <taxon>Viridiplantae</taxon>
        <taxon>Streptophyta</taxon>
        <taxon>Embryophyta</taxon>
        <taxon>Tracheophyta</taxon>
        <taxon>Spermatophyta</taxon>
        <taxon>Magnoliopsida</taxon>
        <taxon>Liliopsida</taxon>
        <taxon>Poales</taxon>
        <taxon>Poaceae</taxon>
        <taxon>PACMAD clade</taxon>
        <taxon>Arundinoideae</taxon>
        <taxon>Arundineae</taxon>
        <taxon>Arundo</taxon>
    </lineage>
</organism>
<name>A0A0A9HPY9_ARUDO</name>
<accession>A0A0A9HPY9</accession>
<reference evidence="1" key="1">
    <citation type="submission" date="2014-09" db="EMBL/GenBank/DDBJ databases">
        <authorList>
            <person name="Magalhaes I.L.F."/>
            <person name="Oliveira U."/>
            <person name="Santos F.R."/>
            <person name="Vidigal T.H.D.A."/>
            <person name="Brescovit A.D."/>
            <person name="Santos A.J."/>
        </authorList>
    </citation>
    <scope>NUCLEOTIDE SEQUENCE</scope>
    <source>
        <tissue evidence="1">Shoot tissue taken approximately 20 cm above the soil surface</tissue>
    </source>
</reference>
<reference evidence="1" key="2">
    <citation type="journal article" date="2015" name="Data Brief">
        <title>Shoot transcriptome of the giant reed, Arundo donax.</title>
        <authorList>
            <person name="Barrero R.A."/>
            <person name="Guerrero F.D."/>
            <person name="Moolhuijzen P."/>
            <person name="Goolsby J.A."/>
            <person name="Tidwell J."/>
            <person name="Bellgard S.E."/>
            <person name="Bellgard M.I."/>
        </authorList>
    </citation>
    <scope>NUCLEOTIDE SEQUENCE</scope>
    <source>
        <tissue evidence="1">Shoot tissue taken approximately 20 cm above the soil surface</tissue>
    </source>
</reference>
<sequence length="40" mass="4573">MLTGLQSSIQETVFSTFGFQSPRCNFGHLFLAWYICITEV</sequence>